<dbReference type="InterPro" id="IPR008551">
    <property type="entry name" value="TANGO2"/>
</dbReference>
<proteinExistence type="predicted"/>
<dbReference type="EMBL" id="LODL01000010">
    <property type="protein sequence ID" value="KXB31844.1"/>
    <property type="molecule type" value="Genomic_DNA"/>
</dbReference>
<accession>A0A133XLM3</accession>
<dbReference type="RefSeq" id="WP_066881527.1">
    <property type="nucleotide sequence ID" value="NZ_LODL01000010.1"/>
</dbReference>
<evidence type="ECO:0000313" key="2">
    <source>
        <dbReference type="Proteomes" id="UP000070186"/>
    </source>
</evidence>
<dbReference type="Proteomes" id="UP000070186">
    <property type="component" value="Unassembled WGS sequence"/>
</dbReference>
<gene>
    <name evidence="1" type="ORF">AT959_05735</name>
</gene>
<evidence type="ECO:0008006" key="3">
    <source>
        <dbReference type="Google" id="ProtNLM"/>
    </source>
</evidence>
<dbReference type="PANTHER" id="PTHR17985:SF8">
    <property type="entry name" value="TRANSPORT AND GOLGI ORGANIZATION PROTEIN 2 HOMOLOG"/>
    <property type="match status" value="1"/>
</dbReference>
<name>A0A133XLM3_9RHOO</name>
<sequence length="249" mass="27181">MCLIVVGWHAHSDYPLVVAANRDEFYARPTAAAGRWPEAPQIIGGIDLEAGGTWLGIAESGRFAAVTNVREPGMAKGRLSRGALTRDFLLSENCASDAINAIDGSAYSGFNLLLGDGETLHYRSNRDGEPRALPPGIYGLSNHRLDSPWPKLLKARQRFAHALKNLPDESEFFAILADDEIVADHELPNTGVSLEWERLLSAVFVRSESYGTRASTLLWRNTQGEVSLHERSFGPNGRPLQSSLISTAV</sequence>
<protein>
    <recommendedName>
        <fullName evidence="3">NRDE family protein</fullName>
    </recommendedName>
</protein>
<reference evidence="1 2" key="1">
    <citation type="submission" date="2015-12" db="EMBL/GenBank/DDBJ databases">
        <title>Nitrous oxide reduction kinetics distinguish bacteria harboring typical versus atypical NosZ.</title>
        <authorList>
            <person name="Yoon S."/>
            <person name="Nissen S."/>
            <person name="Park D."/>
            <person name="Sanford R.A."/>
            <person name="Loeffler F.E."/>
        </authorList>
    </citation>
    <scope>NUCLEOTIDE SEQUENCE [LARGE SCALE GENOMIC DNA]</scope>
    <source>
        <strain evidence="1 2">ATCC BAA-841</strain>
    </source>
</reference>
<comment type="caution">
    <text evidence="1">The sequence shown here is derived from an EMBL/GenBank/DDBJ whole genome shotgun (WGS) entry which is preliminary data.</text>
</comment>
<dbReference type="STRING" id="281362.AT959_05735"/>
<dbReference type="AlphaFoldDB" id="A0A133XLM3"/>
<dbReference type="Pfam" id="PF05742">
    <property type="entry name" value="TANGO2"/>
    <property type="match status" value="1"/>
</dbReference>
<dbReference type="PANTHER" id="PTHR17985">
    <property type="entry name" value="SER/THR-RICH PROTEIN T10 IN DGCR REGION"/>
    <property type="match status" value="1"/>
</dbReference>
<organism evidence="1 2">
    <name type="scientific">Dechloromonas denitrificans</name>
    <dbReference type="NCBI Taxonomy" id="281362"/>
    <lineage>
        <taxon>Bacteria</taxon>
        <taxon>Pseudomonadati</taxon>
        <taxon>Pseudomonadota</taxon>
        <taxon>Betaproteobacteria</taxon>
        <taxon>Rhodocyclales</taxon>
        <taxon>Azonexaceae</taxon>
        <taxon>Dechloromonas</taxon>
    </lineage>
</organism>
<keyword evidence="2" id="KW-1185">Reference proteome</keyword>
<evidence type="ECO:0000313" key="1">
    <source>
        <dbReference type="EMBL" id="KXB31844.1"/>
    </source>
</evidence>